<organism evidence="1 2">
    <name type="scientific">Mycoplasma suis (strain KI_3806)</name>
    <dbReference type="NCBI Taxonomy" id="708248"/>
    <lineage>
        <taxon>Bacteria</taxon>
        <taxon>Bacillati</taxon>
        <taxon>Mycoplasmatota</taxon>
        <taxon>Mollicutes</taxon>
        <taxon>Mycoplasmataceae</taxon>
        <taxon>Mycoplasma</taxon>
    </lineage>
</organism>
<evidence type="ECO:0000313" key="2">
    <source>
        <dbReference type="Proteomes" id="UP000008645"/>
    </source>
</evidence>
<dbReference type="HOGENOM" id="CLU_2509150_0_0_14"/>
<evidence type="ECO:0000313" key="1">
    <source>
        <dbReference type="EMBL" id="CBZ40278.1"/>
    </source>
</evidence>
<dbReference type="Proteomes" id="UP000008645">
    <property type="component" value="Chromosome"/>
</dbReference>
<proteinExistence type="predicted"/>
<protein>
    <submittedName>
        <fullName evidence="1">Uncharacterized protein</fullName>
    </submittedName>
</protein>
<dbReference type="RefSeq" id="WP_013608890.1">
    <property type="nucleotide sequence ID" value="NC_015153.1"/>
</dbReference>
<dbReference type="KEGG" id="msk:MSUIS_01850"/>
<accession>F0V356</accession>
<sequence length="85" mass="9670">MGINSFPKSSSIKNKGVSSVVGEFSLVSKLFTNNPPSFGEDIRELETSKSLLELLKEFNTPECPPQGSRKRRDKTFYCYFLMEKK</sequence>
<gene>
    <name evidence="1" type="ORF">MSUIS_01850</name>
</gene>
<dbReference type="AlphaFoldDB" id="F0V356"/>
<reference evidence="1 2" key="1">
    <citation type="journal article" date="2011" name="J. Bacteriol.">
        <title>Complete genome sequence of the hemotrophic Mycoplasma suis strain KI3806.</title>
        <authorList>
            <person name="Oehlerking J."/>
            <person name="Kube M."/>
            <person name="Felder K.M."/>
            <person name="Matter D."/>
            <person name="Wittenbrink M.M."/>
            <person name="Schwarzenbach S."/>
            <person name="Kramer M.M."/>
            <person name="Hoelzle K."/>
            <person name="Hoelzle L.E."/>
        </authorList>
    </citation>
    <scope>NUCLEOTIDE SEQUENCE [LARGE SCALE GENOMIC DNA]</scope>
    <source>
        <strain evidence="2">KI_3806</strain>
    </source>
</reference>
<name>F0V356_MYCS3</name>
<dbReference type="EMBL" id="FQ790233">
    <property type="protein sequence ID" value="CBZ40278.1"/>
    <property type="molecule type" value="Genomic_DNA"/>
</dbReference>